<dbReference type="Gene3D" id="3.40.525.10">
    <property type="entry name" value="CRAL-TRIO lipid binding domain"/>
    <property type="match status" value="1"/>
</dbReference>
<dbReference type="SUPFAM" id="SSF46938">
    <property type="entry name" value="CRAL/TRIO N-terminal domain"/>
    <property type="match status" value="1"/>
</dbReference>
<dbReference type="InterPro" id="IPR001251">
    <property type="entry name" value="CRAL-TRIO_dom"/>
</dbReference>
<dbReference type="PROSITE" id="PS50191">
    <property type="entry name" value="CRAL_TRIO"/>
    <property type="match status" value="1"/>
</dbReference>
<dbReference type="InterPro" id="IPR036273">
    <property type="entry name" value="CRAL/TRIO_N_dom_sf"/>
</dbReference>
<dbReference type="PANTHER" id="PTHR10174:SF224">
    <property type="entry name" value="RETINOL-BINDING PROTEIN PINTA"/>
    <property type="match status" value="1"/>
</dbReference>
<dbReference type="InterPro" id="IPR036865">
    <property type="entry name" value="CRAL-TRIO_dom_sf"/>
</dbReference>
<evidence type="ECO:0000313" key="2">
    <source>
        <dbReference type="EMBL" id="EFN60553.1"/>
    </source>
</evidence>
<keyword evidence="3" id="KW-1185">Reference proteome</keyword>
<dbReference type="OMA" id="GNMIMEV"/>
<dbReference type="KEGG" id="cfo:105258179"/>
<accession>E2B197</accession>
<gene>
    <name evidence="2" type="ORF">EAG_12253</name>
</gene>
<dbReference type="Gene3D" id="1.10.8.20">
    <property type="entry name" value="N-terminal domain of phosphatidylinositol transfer protein sec14p"/>
    <property type="match status" value="1"/>
</dbReference>
<dbReference type="SMART" id="SM00516">
    <property type="entry name" value="SEC14"/>
    <property type="match status" value="1"/>
</dbReference>
<organism evidence="3">
    <name type="scientific">Camponotus floridanus</name>
    <name type="common">Florida carpenter ant</name>
    <dbReference type="NCBI Taxonomy" id="104421"/>
    <lineage>
        <taxon>Eukaryota</taxon>
        <taxon>Metazoa</taxon>
        <taxon>Ecdysozoa</taxon>
        <taxon>Arthropoda</taxon>
        <taxon>Hexapoda</taxon>
        <taxon>Insecta</taxon>
        <taxon>Pterygota</taxon>
        <taxon>Neoptera</taxon>
        <taxon>Endopterygota</taxon>
        <taxon>Hymenoptera</taxon>
        <taxon>Apocrita</taxon>
        <taxon>Aculeata</taxon>
        <taxon>Formicoidea</taxon>
        <taxon>Formicidae</taxon>
        <taxon>Formicinae</taxon>
        <taxon>Camponotus</taxon>
    </lineage>
</organism>
<dbReference type="GO" id="GO:0016020">
    <property type="term" value="C:membrane"/>
    <property type="evidence" value="ECO:0007669"/>
    <property type="project" value="TreeGrafter"/>
</dbReference>
<dbReference type="InParanoid" id="E2B197"/>
<dbReference type="PRINTS" id="PR00180">
    <property type="entry name" value="CRETINALDHBP"/>
</dbReference>
<dbReference type="EMBL" id="GL444817">
    <property type="protein sequence ID" value="EFN60553.1"/>
    <property type="molecule type" value="Genomic_DNA"/>
</dbReference>
<dbReference type="Pfam" id="PF00650">
    <property type="entry name" value="CRAL_TRIO"/>
    <property type="match status" value="1"/>
</dbReference>
<proteinExistence type="predicted"/>
<dbReference type="AlphaFoldDB" id="E2B197"/>
<evidence type="ECO:0000259" key="1">
    <source>
        <dbReference type="PROSITE" id="PS50191"/>
    </source>
</evidence>
<dbReference type="Proteomes" id="UP000000311">
    <property type="component" value="Unassembled WGS sequence"/>
</dbReference>
<dbReference type="InterPro" id="IPR011074">
    <property type="entry name" value="CRAL/TRIO_N_dom"/>
</dbReference>
<dbReference type="PANTHER" id="PTHR10174">
    <property type="entry name" value="ALPHA-TOCOPHEROL TRANSFER PROTEIN-RELATED"/>
    <property type="match status" value="1"/>
</dbReference>
<dbReference type="SMART" id="SM01100">
    <property type="entry name" value="CRAL_TRIO_N"/>
    <property type="match status" value="1"/>
</dbReference>
<name>E2B197_CAMFO</name>
<evidence type="ECO:0000313" key="3">
    <source>
        <dbReference type="Proteomes" id="UP000000311"/>
    </source>
</evidence>
<dbReference type="OrthoDB" id="6682367at2759"/>
<dbReference type="Gene3D" id="1.20.5.1200">
    <property type="entry name" value="Alpha-tocopherol transfer"/>
    <property type="match status" value="1"/>
</dbReference>
<sequence>MAESQSYDSVTHNLTIEQKEYAAKVLNESDENRGKSIAEIKHWIQESDLSARIDDFFILRFLRTCKFNIEKTKLKIRNYQMHRAKMPEWYANRDPLQQKLQELLELGICLPLRKLDNQGRMVLLGRLMHNPDIFTLADALKAASLALDVAIRDNVEASLYGFVIIIDLQYTTMRHIGQLEIRTLKNLLHAWFDCYPIKIHLLNYVNTPEYAKLFMDVTSYILNDKVKQKLRVYTRKRAQDCFINMSNILPVEYGGTDGTIQELTEYWKKVVEENRDWFIDDEKYKPVLK</sequence>
<feature type="domain" description="CRAL-TRIO" evidence="1">
    <location>
        <begin position="96"/>
        <end position="261"/>
    </location>
</feature>
<dbReference type="CDD" id="cd00170">
    <property type="entry name" value="SEC14"/>
    <property type="match status" value="1"/>
</dbReference>
<dbReference type="GO" id="GO:1902936">
    <property type="term" value="F:phosphatidylinositol bisphosphate binding"/>
    <property type="evidence" value="ECO:0007669"/>
    <property type="project" value="TreeGrafter"/>
</dbReference>
<dbReference type="SUPFAM" id="SSF52087">
    <property type="entry name" value="CRAL/TRIO domain"/>
    <property type="match status" value="1"/>
</dbReference>
<reference evidence="2 3" key="1">
    <citation type="journal article" date="2010" name="Science">
        <title>Genomic comparison of the ants Camponotus floridanus and Harpegnathos saltator.</title>
        <authorList>
            <person name="Bonasio R."/>
            <person name="Zhang G."/>
            <person name="Ye C."/>
            <person name="Mutti N.S."/>
            <person name="Fang X."/>
            <person name="Qin N."/>
            <person name="Donahue G."/>
            <person name="Yang P."/>
            <person name="Li Q."/>
            <person name="Li C."/>
            <person name="Zhang P."/>
            <person name="Huang Z."/>
            <person name="Berger S.L."/>
            <person name="Reinberg D."/>
            <person name="Wang J."/>
            <person name="Liebig J."/>
        </authorList>
    </citation>
    <scope>NUCLEOTIDE SEQUENCE [LARGE SCALE GENOMIC DNA]</scope>
    <source>
        <strain evidence="3">C129</strain>
    </source>
</reference>
<protein>
    <submittedName>
        <fullName evidence="2">Alpha-tocopherol transfer protein</fullName>
    </submittedName>
</protein>